<reference evidence="1 2" key="1">
    <citation type="submission" date="2020-04" db="EMBL/GenBank/DDBJ databases">
        <title>Hymenobacter polaris sp. nov., isolated from Arctic soil.</title>
        <authorList>
            <person name="Dahal R.H."/>
        </authorList>
    </citation>
    <scope>NUCLEOTIDE SEQUENCE [LARGE SCALE GENOMIC DNA]</scope>
    <source>
        <strain evidence="1 2">RP-2-7</strain>
    </source>
</reference>
<dbReference type="RefSeq" id="WP_169531930.1">
    <property type="nucleotide sequence ID" value="NZ_JABBGH010000002.1"/>
</dbReference>
<keyword evidence="2" id="KW-1185">Reference proteome</keyword>
<dbReference type="EMBL" id="JABBGH010000002">
    <property type="protein sequence ID" value="NML66278.1"/>
    <property type="molecule type" value="Genomic_DNA"/>
</dbReference>
<comment type="caution">
    <text evidence="1">The sequence shown here is derived from an EMBL/GenBank/DDBJ whole genome shotgun (WGS) entry which is preliminary data.</text>
</comment>
<name>A0A7Y0AF95_9BACT</name>
<dbReference type="Proteomes" id="UP000559626">
    <property type="component" value="Unassembled WGS sequence"/>
</dbReference>
<accession>A0A7Y0AF95</accession>
<organism evidence="1 2">
    <name type="scientific">Hymenobacter polaris</name>
    <dbReference type="NCBI Taxonomy" id="2682546"/>
    <lineage>
        <taxon>Bacteria</taxon>
        <taxon>Pseudomonadati</taxon>
        <taxon>Bacteroidota</taxon>
        <taxon>Cytophagia</taxon>
        <taxon>Cytophagales</taxon>
        <taxon>Hymenobacteraceae</taxon>
        <taxon>Hymenobacter</taxon>
    </lineage>
</organism>
<evidence type="ECO:0000313" key="2">
    <source>
        <dbReference type="Proteomes" id="UP000559626"/>
    </source>
</evidence>
<sequence>MSFADNPYKQMLTDGRKSLRPEDIKTYGVRRFLDEQAPRRGPLQLPKLHFTEEENRIMDEILAEERLPTHESEVSED</sequence>
<gene>
    <name evidence="1" type="ORF">HHL22_13780</name>
</gene>
<dbReference type="AlphaFoldDB" id="A0A7Y0AF95"/>
<evidence type="ECO:0000313" key="1">
    <source>
        <dbReference type="EMBL" id="NML66278.1"/>
    </source>
</evidence>
<protein>
    <submittedName>
        <fullName evidence="1">Uncharacterized protein</fullName>
    </submittedName>
</protein>
<proteinExistence type="predicted"/>